<name>A0A484MQI3_9ASTE</name>
<evidence type="ECO:0000256" key="1">
    <source>
        <dbReference type="SAM" id="MobiDB-lite"/>
    </source>
</evidence>
<feature type="compositionally biased region" description="Basic and acidic residues" evidence="1">
    <location>
        <begin position="139"/>
        <end position="161"/>
    </location>
</feature>
<gene>
    <name evidence="2" type="ORF">CCAM_LOCUS32796</name>
</gene>
<proteinExistence type="predicted"/>
<dbReference type="EMBL" id="OOIL02004257">
    <property type="protein sequence ID" value="VFQ91020.1"/>
    <property type="molecule type" value="Genomic_DNA"/>
</dbReference>
<organism evidence="2 3">
    <name type="scientific">Cuscuta campestris</name>
    <dbReference type="NCBI Taxonomy" id="132261"/>
    <lineage>
        <taxon>Eukaryota</taxon>
        <taxon>Viridiplantae</taxon>
        <taxon>Streptophyta</taxon>
        <taxon>Embryophyta</taxon>
        <taxon>Tracheophyta</taxon>
        <taxon>Spermatophyta</taxon>
        <taxon>Magnoliopsida</taxon>
        <taxon>eudicotyledons</taxon>
        <taxon>Gunneridae</taxon>
        <taxon>Pentapetalae</taxon>
        <taxon>asterids</taxon>
        <taxon>lamiids</taxon>
        <taxon>Solanales</taxon>
        <taxon>Convolvulaceae</taxon>
        <taxon>Cuscuteae</taxon>
        <taxon>Cuscuta</taxon>
        <taxon>Cuscuta subgen. Grammica</taxon>
        <taxon>Cuscuta sect. Cleistogrammica</taxon>
    </lineage>
</organism>
<evidence type="ECO:0000313" key="3">
    <source>
        <dbReference type="Proteomes" id="UP000595140"/>
    </source>
</evidence>
<accession>A0A484MQI3</accession>
<keyword evidence="3" id="KW-1185">Reference proteome</keyword>
<dbReference type="Proteomes" id="UP000595140">
    <property type="component" value="Unassembled WGS sequence"/>
</dbReference>
<dbReference type="AlphaFoldDB" id="A0A484MQI3"/>
<reference evidence="2 3" key="1">
    <citation type="submission" date="2018-04" db="EMBL/GenBank/DDBJ databases">
        <authorList>
            <person name="Vogel A."/>
        </authorList>
    </citation>
    <scope>NUCLEOTIDE SEQUENCE [LARGE SCALE GENOMIC DNA]</scope>
</reference>
<evidence type="ECO:0000313" key="2">
    <source>
        <dbReference type="EMBL" id="VFQ91020.1"/>
    </source>
</evidence>
<protein>
    <submittedName>
        <fullName evidence="2">Uncharacterized protein</fullName>
    </submittedName>
</protein>
<sequence length="186" mass="21685">MDDKTVLSLLLNILRAGELYKEFCRRPPTTNQEAYHTAWEFAEAETQDQAKKEVERGHKPKPVQVKKEDALGPSMPRHHYDPVIHVVKAEECLEVRKAPVIPGGNPSRQCRELGNEYLQKAQDKNHQWVRLEAERNDWDKGRRRNDQNRERRPTPDKEHIRMIFGGPEGGDSAVQWKNWVRSIYVG</sequence>
<feature type="region of interest" description="Disordered" evidence="1">
    <location>
        <begin position="139"/>
        <end position="166"/>
    </location>
</feature>